<dbReference type="PANTHER" id="PTHR11895">
    <property type="entry name" value="TRANSAMIDASE"/>
    <property type="match status" value="1"/>
</dbReference>
<protein>
    <submittedName>
        <fullName evidence="2">Amidase</fullName>
    </submittedName>
</protein>
<dbReference type="AlphaFoldDB" id="A0A0R3BZ28"/>
<evidence type="ECO:0000259" key="1">
    <source>
        <dbReference type="Pfam" id="PF01425"/>
    </source>
</evidence>
<dbReference type="InterPro" id="IPR036928">
    <property type="entry name" value="AS_sf"/>
</dbReference>
<reference evidence="2 3" key="1">
    <citation type="submission" date="2015-09" db="EMBL/GenBank/DDBJ databases">
        <title>Draft Genome Sequence of the Strain BR 3267 (Bradyrhizobium yuanmingense) recommended as inoculant for cowpea in Brazil.</title>
        <authorList>
            <person name="Simoes-Araujo J.L."/>
            <person name="Zilli J.E."/>
        </authorList>
    </citation>
    <scope>NUCLEOTIDE SEQUENCE [LARGE SCALE GENOMIC DNA]</scope>
    <source>
        <strain evidence="2 3">BR3267</strain>
    </source>
</reference>
<accession>A0A0R3BZ28</accession>
<dbReference type="GO" id="GO:0003824">
    <property type="term" value="F:catalytic activity"/>
    <property type="evidence" value="ECO:0007669"/>
    <property type="project" value="InterPro"/>
</dbReference>
<dbReference type="PANTHER" id="PTHR11895:SF169">
    <property type="entry name" value="GLUTAMYL-TRNA(GLN) AMIDOTRANSFERASE"/>
    <property type="match status" value="1"/>
</dbReference>
<comment type="caution">
    <text evidence="2">The sequence shown here is derived from an EMBL/GenBank/DDBJ whole genome shotgun (WGS) entry which is preliminary data.</text>
</comment>
<dbReference type="Gene3D" id="3.90.1300.10">
    <property type="entry name" value="Amidase signature (AS) domain"/>
    <property type="match status" value="1"/>
</dbReference>
<dbReference type="InterPro" id="IPR023631">
    <property type="entry name" value="Amidase_dom"/>
</dbReference>
<sequence length="460" mass="49656">MPQAILSAQSRPLRSRAELASIIISAYERIERDRHRNCWIYVRLMDEALAEVDALVQRAEEGEVLPLLGVPFGVKDNIDVEAMPTTAACRSFEYRAAQSARCVEKLTAAGAICLGKTNLDQFATGLSGARSPYGACSSAANDLYVSGGSSSGSAAAVASGHVAFALGTDTGGSGRIPAGFNGIIGIKPTVGLVSSRGLVPNCPTLDCPSIFCNSIAEGRILLGLIEGFDDSDPFSRQRIASSFPSPRKFRFGQVPVGHLNSFGMPECDDLYRQACTRLSGLGGQARNIDFAPFAEAGEMLFSGPWIAERHAAISKLMNIDHGDLLDVIRNVLSGAARFSATDAFAAQHRLWKLRRQIQTLFEEIDVLVVPTAPRPFTIAEMMEDPITLNNRLGYYSYFANLVDLCAVSVPNATLGNGMPMGITLLAPAWRDHVVLDLAERWLPDAKARLFDLKEYPKVVS</sequence>
<dbReference type="Gene3D" id="1.20.58.1700">
    <property type="match status" value="1"/>
</dbReference>
<dbReference type="InterPro" id="IPR000120">
    <property type="entry name" value="Amidase"/>
</dbReference>
<evidence type="ECO:0000313" key="2">
    <source>
        <dbReference type="EMBL" id="KRP87518.1"/>
    </source>
</evidence>
<dbReference type="NCBIfam" id="NF006043">
    <property type="entry name" value="PRK08186.1"/>
    <property type="match status" value="1"/>
</dbReference>
<organism evidence="2 3">
    <name type="scientific">Bradyrhizobium yuanmingense</name>
    <dbReference type="NCBI Taxonomy" id="108015"/>
    <lineage>
        <taxon>Bacteria</taxon>
        <taxon>Pseudomonadati</taxon>
        <taxon>Pseudomonadota</taxon>
        <taxon>Alphaproteobacteria</taxon>
        <taxon>Hyphomicrobiales</taxon>
        <taxon>Nitrobacteraceae</taxon>
        <taxon>Bradyrhizobium</taxon>
    </lineage>
</organism>
<proteinExistence type="predicted"/>
<dbReference type="Pfam" id="PF01425">
    <property type="entry name" value="Amidase"/>
    <property type="match status" value="1"/>
</dbReference>
<name>A0A0R3BZ28_9BRAD</name>
<dbReference type="Proteomes" id="UP000051380">
    <property type="component" value="Unassembled WGS sequence"/>
</dbReference>
<dbReference type="SUPFAM" id="SSF75304">
    <property type="entry name" value="Amidase signature (AS) enzymes"/>
    <property type="match status" value="1"/>
</dbReference>
<gene>
    <name evidence="2" type="ORF">AOQ72_02505</name>
</gene>
<evidence type="ECO:0000313" key="3">
    <source>
        <dbReference type="Proteomes" id="UP000051380"/>
    </source>
</evidence>
<dbReference type="RefSeq" id="WP_057030187.1">
    <property type="nucleotide sequence ID" value="NZ_LJYF01000044.1"/>
</dbReference>
<dbReference type="NCBIfam" id="TIGR02713">
    <property type="entry name" value="allophanate_hyd"/>
    <property type="match status" value="1"/>
</dbReference>
<feature type="domain" description="Amidase" evidence="1">
    <location>
        <begin position="25"/>
        <end position="435"/>
    </location>
</feature>
<dbReference type="STRING" id="108015.GA0061099_1006602"/>
<dbReference type="InterPro" id="IPR014085">
    <property type="entry name" value="Allophanate_hydrolase"/>
</dbReference>
<dbReference type="EMBL" id="LJYF01000044">
    <property type="protein sequence ID" value="KRP87518.1"/>
    <property type="molecule type" value="Genomic_DNA"/>
</dbReference>